<dbReference type="InterPro" id="IPR036938">
    <property type="entry name" value="PAP2/HPO_sf"/>
</dbReference>
<keyword evidence="7" id="KW-1185">Reference proteome</keyword>
<dbReference type="SMART" id="SM00014">
    <property type="entry name" value="acidPPc"/>
    <property type="match status" value="1"/>
</dbReference>
<dbReference type="AlphaFoldDB" id="A0A1V4B3E7"/>
<dbReference type="GO" id="GO:0050380">
    <property type="term" value="F:undecaprenyl-diphosphatase activity"/>
    <property type="evidence" value="ECO:0007669"/>
    <property type="project" value="UniProtKB-EC"/>
</dbReference>
<feature type="transmembrane region" description="Helical" evidence="4">
    <location>
        <begin position="72"/>
        <end position="89"/>
    </location>
</feature>
<evidence type="ECO:0000256" key="4">
    <source>
        <dbReference type="SAM" id="Phobius"/>
    </source>
</evidence>
<dbReference type="EMBL" id="UGHF01000001">
    <property type="protein sequence ID" value="STO60730.1"/>
    <property type="molecule type" value="Genomic_DNA"/>
</dbReference>
<feature type="transmembrane region" description="Helical" evidence="4">
    <location>
        <begin position="215"/>
        <end position="235"/>
    </location>
</feature>
<proteinExistence type="predicted"/>
<accession>A0A1V4B3E7</accession>
<dbReference type="RefSeq" id="WP_078217706.1">
    <property type="nucleotide sequence ID" value="NZ_MUXZ01000005.1"/>
</dbReference>
<evidence type="ECO:0000256" key="3">
    <source>
        <dbReference type="ARBA" id="ARBA00047594"/>
    </source>
</evidence>
<feature type="transmembrane region" description="Helical" evidence="4">
    <location>
        <begin position="7"/>
        <end position="26"/>
    </location>
</feature>
<dbReference type="Proteomes" id="UP000254329">
    <property type="component" value="Unassembled WGS sequence"/>
</dbReference>
<protein>
    <recommendedName>
        <fullName evidence="1">undecaprenyl-diphosphate phosphatase</fullName>
        <ecNumber evidence="1">3.6.1.27</ecNumber>
    </recommendedName>
    <alternativeName>
        <fullName evidence="2">Undecaprenyl pyrophosphate phosphatase</fullName>
    </alternativeName>
</protein>
<reference evidence="6 7" key="1">
    <citation type="submission" date="2018-06" db="EMBL/GenBank/DDBJ databases">
        <authorList>
            <consortium name="Pathogen Informatics"/>
            <person name="Doyle S."/>
        </authorList>
    </citation>
    <scope>NUCLEOTIDE SEQUENCE [LARGE SCALE GENOMIC DNA]</scope>
    <source>
        <strain evidence="6 7">NCTC1659</strain>
    </source>
</reference>
<dbReference type="Gene3D" id="1.20.144.10">
    <property type="entry name" value="Phosphatidic acid phosphatase type 2/haloperoxidase"/>
    <property type="match status" value="1"/>
</dbReference>
<feature type="transmembrane region" description="Helical" evidence="4">
    <location>
        <begin position="46"/>
        <end position="65"/>
    </location>
</feature>
<feature type="transmembrane region" description="Helical" evidence="4">
    <location>
        <begin position="157"/>
        <end position="178"/>
    </location>
</feature>
<evidence type="ECO:0000313" key="7">
    <source>
        <dbReference type="Proteomes" id="UP000254329"/>
    </source>
</evidence>
<keyword evidence="4" id="KW-0812">Transmembrane</keyword>
<evidence type="ECO:0000313" key="6">
    <source>
        <dbReference type="EMBL" id="STO60730.1"/>
    </source>
</evidence>
<keyword evidence="4" id="KW-0472">Membrane</keyword>
<keyword evidence="4" id="KW-1133">Transmembrane helix</keyword>
<evidence type="ECO:0000256" key="2">
    <source>
        <dbReference type="ARBA" id="ARBA00032707"/>
    </source>
</evidence>
<feature type="domain" description="Phosphatidic acid phosphatase type 2/haloperoxidase" evidence="5">
    <location>
        <begin position="75"/>
        <end position="232"/>
    </location>
</feature>
<dbReference type="PANTHER" id="PTHR14969">
    <property type="entry name" value="SPHINGOSINE-1-PHOSPHATE PHOSPHOHYDROLASE"/>
    <property type="match status" value="1"/>
</dbReference>
<dbReference type="PANTHER" id="PTHR14969:SF54">
    <property type="entry name" value="PHOSPHATIDYLGLYCEROPHOSPHATASE B"/>
    <property type="match status" value="1"/>
</dbReference>
<dbReference type="STRING" id="733.B0186_01940"/>
<sequence>MLKRLSLYTLLLCFVPIFTYLINWQWQANAIMPSFDYFLYLLTETGSAPYALGTCVIFALFYFLAIKDKKQAIWAILIMAFSVALTQGIKSGLKTAFAEPRPFVQEMAQNSAITTDDFYGQKRPERKKMVYQYYQETSQKQTAPEWLVDHYAHETGYSFPSGHTMFAATWLLLAVGFAQLLGKHNPKVKVLVPIVAIWALLMLISRLRLGMHYPIDLFISTLISWLVHIFIFTLLQRKYLFAVENR</sequence>
<dbReference type="GO" id="GO:0005886">
    <property type="term" value="C:plasma membrane"/>
    <property type="evidence" value="ECO:0007669"/>
    <property type="project" value="TreeGrafter"/>
</dbReference>
<dbReference type="SUPFAM" id="SSF48317">
    <property type="entry name" value="Acid phosphatase/Vanadium-dependent haloperoxidase"/>
    <property type="match status" value="1"/>
</dbReference>
<name>A0A1V4B3E7_9PAST</name>
<feature type="transmembrane region" description="Helical" evidence="4">
    <location>
        <begin position="190"/>
        <end position="209"/>
    </location>
</feature>
<evidence type="ECO:0000256" key="1">
    <source>
        <dbReference type="ARBA" id="ARBA00012374"/>
    </source>
</evidence>
<dbReference type="InterPro" id="IPR000326">
    <property type="entry name" value="PAP2/HPO"/>
</dbReference>
<comment type="catalytic activity">
    <reaction evidence="3">
        <text>di-trans,octa-cis-undecaprenyl diphosphate + H2O = di-trans,octa-cis-undecaprenyl phosphate + phosphate + H(+)</text>
        <dbReference type="Rhea" id="RHEA:28094"/>
        <dbReference type="ChEBI" id="CHEBI:15377"/>
        <dbReference type="ChEBI" id="CHEBI:15378"/>
        <dbReference type="ChEBI" id="CHEBI:43474"/>
        <dbReference type="ChEBI" id="CHEBI:58405"/>
        <dbReference type="ChEBI" id="CHEBI:60392"/>
        <dbReference type="EC" id="3.6.1.27"/>
    </reaction>
</comment>
<keyword evidence="6" id="KW-0378">Hydrolase</keyword>
<gene>
    <name evidence="6" type="primary">pgpB</name>
    <name evidence="6" type="ORF">NCTC1659_02030</name>
</gene>
<organism evidence="6 7">
    <name type="scientific">Canicola haemoglobinophilus</name>
    <dbReference type="NCBI Taxonomy" id="733"/>
    <lineage>
        <taxon>Bacteria</taxon>
        <taxon>Pseudomonadati</taxon>
        <taxon>Pseudomonadota</taxon>
        <taxon>Gammaproteobacteria</taxon>
        <taxon>Pasteurellales</taxon>
        <taxon>Pasteurellaceae</taxon>
        <taxon>Canicola</taxon>
    </lineage>
</organism>
<dbReference type="EC" id="3.6.1.27" evidence="1"/>
<dbReference type="Pfam" id="PF01569">
    <property type="entry name" value="PAP2"/>
    <property type="match status" value="1"/>
</dbReference>
<evidence type="ECO:0000259" key="5">
    <source>
        <dbReference type="SMART" id="SM00014"/>
    </source>
</evidence>